<dbReference type="InterPro" id="IPR031389">
    <property type="entry name" value="RBIS"/>
</dbReference>
<dbReference type="PANTHER" id="PTHR35544:SF4">
    <property type="entry name" value="RIBOSOMAL BIOGENESIS FACTOR"/>
    <property type="match status" value="1"/>
</dbReference>
<evidence type="ECO:0000313" key="2">
    <source>
        <dbReference type="EMBL" id="CAI5779301.1"/>
    </source>
</evidence>
<gene>
    <name evidence="2" type="ORF">PODLI_1B000196</name>
</gene>
<accession>A0AA35KJ81</accession>
<protein>
    <recommendedName>
        <fullName evidence="4">Ribosomal biogenesis factor</fullName>
    </recommendedName>
</protein>
<keyword evidence="3" id="KW-1185">Reference proteome</keyword>
<dbReference type="EMBL" id="OX395132">
    <property type="protein sequence ID" value="CAI5779301.1"/>
    <property type="molecule type" value="Genomic_DNA"/>
</dbReference>
<dbReference type="PANTHER" id="PTHR35544">
    <property type="entry name" value="RIBOSOMAL BIOGENESIS FACTOR"/>
    <property type="match status" value="1"/>
</dbReference>
<evidence type="ECO:0008006" key="4">
    <source>
        <dbReference type="Google" id="ProtNLM"/>
    </source>
</evidence>
<dbReference type="Proteomes" id="UP001178461">
    <property type="component" value="Chromosome 7"/>
</dbReference>
<dbReference type="AlphaFoldDB" id="A0AA35KJ81"/>
<dbReference type="Pfam" id="PF15679">
    <property type="entry name" value="DUF4665"/>
    <property type="match status" value="1"/>
</dbReference>
<sequence length="134" mass="15071">MDKRRRRRHTWCSRQGQSLEAGRACKVLAVRAKKAMGKNKGKSQKPMNVFHVANKKIAKVKRKAKPVTTNLKKINIVNDEKVNMVNKVFTEVQKEVKQLSKAISSDSPKSFQIPKAMEGEPANVDTATDLLSQL</sequence>
<evidence type="ECO:0000256" key="1">
    <source>
        <dbReference type="SAM" id="MobiDB-lite"/>
    </source>
</evidence>
<name>A0AA35KJ81_9SAUR</name>
<organism evidence="2 3">
    <name type="scientific">Podarcis lilfordi</name>
    <name type="common">Lilford's wall lizard</name>
    <dbReference type="NCBI Taxonomy" id="74358"/>
    <lineage>
        <taxon>Eukaryota</taxon>
        <taxon>Metazoa</taxon>
        <taxon>Chordata</taxon>
        <taxon>Craniata</taxon>
        <taxon>Vertebrata</taxon>
        <taxon>Euteleostomi</taxon>
        <taxon>Lepidosauria</taxon>
        <taxon>Squamata</taxon>
        <taxon>Bifurcata</taxon>
        <taxon>Unidentata</taxon>
        <taxon>Episquamata</taxon>
        <taxon>Laterata</taxon>
        <taxon>Lacertibaenia</taxon>
        <taxon>Lacertidae</taxon>
        <taxon>Podarcis</taxon>
    </lineage>
</organism>
<evidence type="ECO:0000313" key="3">
    <source>
        <dbReference type="Proteomes" id="UP001178461"/>
    </source>
</evidence>
<dbReference type="GO" id="GO:0042254">
    <property type="term" value="P:ribosome biogenesis"/>
    <property type="evidence" value="ECO:0007669"/>
    <property type="project" value="InterPro"/>
</dbReference>
<reference evidence="2" key="1">
    <citation type="submission" date="2022-12" db="EMBL/GenBank/DDBJ databases">
        <authorList>
            <person name="Alioto T."/>
            <person name="Alioto T."/>
            <person name="Gomez Garrido J."/>
        </authorList>
    </citation>
    <scope>NUCLEOTIDE SEQUENCE</scope>
</reference>
<dbReference type="GO" id="GO:0005730">
    <property type="term" value="C:nucleolus"/>
    <property type="evidence" value="ECO:0007669"/>
    <property type="project" value="TreeGrafter"/>
</dbReference>
<proteinExistence type="predicted"/>
<feature type="region of interest" description="Disordered" evidence="1">
    <location>
        <begin position="103"/>
        <end position="128"/>
    </location>
</feature>